<dbReference type="PANTHER" id="PTHR48142:SF1">
    <property type="entry name" value="MULE TRANSPOSASE DOMAIN-CONTAINING PROTEIN"/>
    <property type="match status" value="1"/>
</dbReference>
<evidence type="ECO:0000313" key="2">
    <source>
        <dbReference type="EMBL" id="KAG2937124.1"/>
    </source>
</evidence>
<evidence type="ECO:0000313" key="4">
    <source>
        <dbReference type="EMBL" id="KAG2992539.1"/>
    </source>
</evidence>
<gene>
    <name evidence="1" type="ORF">PC113_g6258</name>
    <name evidence="2" type="ORF">PC115_g4384</name>
    <name evidence="3" type="ORF">PC117_g4550</name>
    <name evidence="4" type="ORF">PC118_g4496</name>
    <name evidence="5" type="ORF">PC129_g4253</name>
</gene>
<dbReference type="PANTHER" id="PTHR48142">
    <property type="entry name" value="PIGMENTOSA GTPASE REGULATOR-LIKE PROTEIN, PUTATIVE-RELATED"/>
    <property type="match status" value="1"/>
</dbReference>
<dbReference type="EMBL" id="RCMV01000093">
    <property type="protein sequence ID" value="KAG3225100.1"/>
    <property type="molecule type" value="Genomic_DNA"/>
</dbReference>
<evidence type="ECO:0000313" key="1">
    <source>
        <dbReference type="EMBL" id="KAG2862499.1"/>
    </source>
</evidence>
<accession>A0A8T1D728</accession>
<dbReference type="EMBL" id="RCMI01000083">
    <property type="protein sequence ID" value="KAG2937124.1"/>
    <property type="molecule type" value="Genomic_DNA"/>
</dbReference>
<proteinExistence type="predicted"/>
<dbReference type="VEuPathDB" id="FungiDB:PC110_g14599"/>
<sequence>MASLKTFDIDKSQTMACTICPGAEHQMRYRLLVCSSQTCSEASDITCAWRGKIVTCLYSEHASIFEYGDHHTVASSPKRKKLSTTQKAFCRELAENHLRPMRIRHTLSRKFATPLEELPSLKTVQTL</sequence>
<evidence type="ECO:0000313" key="5">
    <source>
        <dbReference type="EMBL" id="KAG3225100.1"/>
    </source>
</evidence>
<dbReference type="Proteomes" id="UP000760860">
    <property type="component" value="Unassembled WGS sequence"/>
</dbReference>
<dbReference type="Proteomes" id="UP000735874">
    <property type="component" value="Unassembled WGS sequence"/>
</dbReference>
<reference evidence="2" key="1">
    <citation type="submission" date="2018-10" db="EMBL/GenBank/DDBJ databases">
        <title>Effector identification in a new, highly contiguous assembly of the strawberry crown rot pathogen Phytophthora cactorum.</title>
        <authorList>
            <person name="Armitage A.D."/>
            <person name="Nellist C.F."/>
            <person name="Bates H."/>
            <person name="Vickerstaff R.J."/>
            <person name="Harrison R.J."/>
        </authorList>
    </citation>
    <scope>NUCLEOTIDE SEQUENCE</scope>
    <source>
        <strain evidence="1">15-7</strain>
        <strain evidence="2">4032</strain>
        <strain evidence="3">4040</strain>
        <strain evidence="4">P415</strain>
        <strain evidence="5">P421</strain>
    </source>
</reference>
<dbReference type="EMBL" id="RCML01000085">
    <property type="protein sequence ID" value="KAG2992539.1"/>
    <property type="molecule type" value="Genomic_DNA"/>
</dbReference>
<name>A0A8T1D728_9STRA</name>
<evidence type="ECO:0000313" key="6">
    <source>
        <dbReference type="Proteomes" id="UP000774804"/>
    </source>
</evidence>
<dbReference type="Proteomes" id="UP000774804">
    <property type="component" value="Unassembled WGS sequence"/>
</dbReference>
<dbReference type="EMBL" id="RCMK01000073">
    <property type="protein sequence ID" value="KAG2950284.1"/>
    <property type="molecule type" value="Genomic_DNA"/>
</dbReference>
<dbReference type="EMBL" id="RCMG01000127">
    <property type="protein sequence ID" value="KAG2862499.1"/>
    <property type="molecule type" value="Genomic_DNA"/>
</dbReference>
<dbReference type="Proteomes" id="UP000736787">
    <property type="component" value="Unassembled WGS sequence"/>
</dbReference>
<dbReference type="AlphaFoldDB" id="A0A8T1D728"/>
<comment type="caution">
    <text evidence="2">The sequence shown here is derived from an EMBL/GenBank/DDBJ whole genome shotgun (WGS) entry which is preliminary data.</text>
</comment>
<protein>
    <submittedName>
        <fullName evidence="2">Uncharacterized protein</fullName>
    </submittedName>
</protein>
<organism evidence="2 6">
    <name type="scientific">Phytophthora cactorum</name>
    <dbReference type="NCBI Taxonomy" id="29920"/>
    <lineage>
        <taxon>Eukaryota</taxon>
        <taxon>Sar</taxon>
        <taxon>Stramenopiles</taxon>
        <taxon>Oomycota</taxon>
        <taxon>Peronosporomycetes</taxon>
        <taxon>Peronosporales</taxon>
        <taxon>Peronosporaceae</taxon>
        <taxon>Phytophthora</taxon>
    </lineage>
</organism>
<dbReference type="Proteomes" id="UP000697107">
    <property type="component" value="Unassembled WGS sequence"/>
</dbReference>
<evidence type="ECO:0000313" key="3">
    <source>
        <dbReference type="EMBL" id="KAG2950284.1"/>
    </source>
</evidence>